<dbReference type="KEGG" id="vg:22113634"/>
<gene>
    <name evidence="1" type="ORF">CPTMiller_00162</name>
</gene>
<organism evidence="1 2">
    <name type="scientific">Citrobacter phage Miller</name>
    <dbReference type="NCBI Taxonomy" id="1527524"/>
    <lineage>
        <taxon>Viruses</taxon>
        <taxon>Duplodnaviria</taxon>
        <taxon>Heunggongvirae</taxon>
        <taxon>Uroviricota</taxon>
        <taxon>Caudoviricetes</taxon>
        <taxon>Pantevenvirales</taxon>
        <taxon>Straboviridae</taxon>
        <taxon>Pseudotevenvirus</taxon>
        <taxon>Pseudotevenvirus miller</taxon>
    </lineage>
</organism>
<evidence type="ECO:0000313" key="1">
    <source>
        <dbReference type="EMBL" id="AIK68098.1"/>
    </source>
</evidence>
<name>A0A076YI75_9CAUD</name>
<dbReference type="GeneID" id="22113634"/>
<dbReference type="EMBL" id="KM236237">
    <property type="protein sequence ID" value="AIK68098.1"/>
    <property type="molecule type" value="Genomic_DNA"/>
</dbReference>
<dbReference type="Proteomes" id="UP000201263">
    <property type="component" value="Segment"/>
</dbReference>
<keyword evidence="2" id="KW-1185">Reference proteome</keyword>
<reference evidence="1 2" key="1">
    <citation type="submission" date="2014-07" db="EMBL/GenBank/DDBJ databases">
        <title>Complete Genome of Citrobacter freundii Myophage Miller.</title>
        <authorList>
            <person name="Hwang K."/>
            <person name="Luna A.J."/>
            <person name="Hernandez A.C."/>
            <person name="Everett G.F.K."/>
        </authorList>
    </citation>
    <scope>NUCLEOTIDE SEQUENCE [LARGE SCALE GENOMIC DNA]</scope>
</reference>
<protein>
    <submittedName>
        <fullName evidence="1">Uncharacterized protein</fullName>
    </submittedName>
</protein>
<dbReference type="RefSeq" id="YP_009097764.1">
    <property type="nucleotide sequence ID" value="NC_025414.1"/>
</dbReference>
<proteinExistence type="predicted"/>
<sequence length="146" mass="16509">MNLSHELSGAIRTIEMMLDKLSAKEEFCVSDIEANLVEWRGALYGATKGNDPLFAEYDVYNVKIWNTEYRFKWPGDAYGHIQTFYVTGGMVFATSIGASELPINPDSKVTTPNPFRHTTICVGMTEDFSKNYTGWIEAHNTNLKRV</sequence>
<evidence type="ECO:0000313" key="2">
    <source>
        <dbReference type="Proteomes" id="UP000201263"/>
    </source>
</evidence>
<accession>A0A076YI75</accession>